<keyword evidence="9" id="KW-1185">Reference proteome</keyword>
<dbReference type="Pfam" id="PF00069">
    <property type="entry name" value="Pkinase"/>
    <property type="match status" value="1"/>
</dbReference>
<keyword evidence="2" id="KW-0808">Transferase</keyword>
<dbReference type="InterPro" id="IPR000719">
    <property type="entry name" value="Prot_kinase_dom"/>
</dbReference>
<keyword evidence="5" id="KW-0067">ATP-binding</keyword>
<dbReference type="InterPro" id="IPR000494">
    <property type="entry name" value="Rcpt_L-dom"/>
</dbReference>
<protein>
    <submittedName>
        <fullName evidence="10">Protein kinase domain-containing protein</fullName>
    </submittedName>
</protein>
<dbReference type="Pfam" id="PF01030">
    <property type="entry name" value="Recep_L_domain"/>
    <property type="match status" value="2"/>
</dbReference>
<accession>A0A3P8A238</accession>
<dbReference type="GO" id="GO:0005737">
    <property type="term" value="C:cytoplasm"/>
    <property type="evidence" value="ECO:0007669"/>
    <property type="project" value="TreeGrafter"/>
</dbReference>
<evidence type="ECO:0000259" key="7">
    <source>
        <dbReference type="PROSITE" id="PS50011"/>
    </source>
</evidence>
<dbReference type="PROSITE" id="PS00108">
    <property type="entry name" value="PROTEIN_KINASE_ST"/>
    <property type="match status" value="1"/>
</dbReference>
<evidence type="ECO:0000256" key="3">
    <source>
        <dbReference type="ARBA" id="ARBA00022741"/>
    </source>
</evidence>
<dbReference type="Proteomes" id="UP000050761">
    <property type="component" value="Unassembled WGS sequence"/>
</dbReference>
<dbReference type="PROSITE" id="PS50011">
    <property type="entry name" value="PROTEIN_KINASE_DOM"/>
    <property type="match status" value="1"/>
</dbReference>
<evidence type="ECO:0000256" key="6">
    <source>
        <dbReference type="SAM" id="MobiDB-lite"/>
    </source>
</evidence>
<dbReference type="SUPFAM" id="SSF52058">
    <property type="entry name" value="L domain-like"/>
    <property type="match status" value="4"/>
</dbReference>
<dbReference type="PANTHER" id="PTHR24346:SF82">
    <property type="entry name" value="KP78A-RELATED"/>
    <property type="match status" value="1"/>
</dbReference>
<dbReference type="Gene3D" id="3.80.20.20">
    <property type="entry name" value="Receptor L-domain"/>
    <property type="match status" value="3"/>
</dbReference>
<name>A0A3P8A238_HELPZ</name>
<evidence type="ECO:0000256" key="2">
    <source>
        <dbReference type="ARBA" id="ARBA00022679"/>
    </source>
</evidence>
<feature type="domain" description="Protein kinase" evidence="7">
    <location>
        <begin position="1"/>
        <end position="264"/>
    </location>
</feature>
<dbReference type="GO" id="GO:0035556">
    <property type="term" value="P:intracellular signal transduction"/>
    <property type="evidence" value="ECO:0007669"/>
    <property type="project" value="TreeGrafter"/>
</dbReference>
<dbReference type="GO" id="GO:0050321">
    <property type="term" value="F:tau-protein kinase activity"/>
    <property type="evidence" value="ECO:0007669"/>
    <property type="project" value="TreeGrafter"/>
</dbReference>
<keyword evidence="1" id="KW-0723">Serine/threonine-protein kinase</keyword>
<reference evidence="10" key="2">
    <citation type="submission" date="2019-09" db="UniProtKB">
        <authorList>
            <consortium name="WormBaseParasite"/>
        </authorList>
    </citation>
    <scope>IDENTIFICATION</scope>
</reference>
<feature type="compositionally biased region" description="Basic and acidic residues" evidence="6">
    <location>
        <begin position="8"/>
        <end position="31"/>
    </location>
</feature>
<keyword evidence="4" id="KW-0418">Kinase</keyword>
<dbReference type="SUPFAM" id="SSF56112">
    <property type="entry name" value="Protein kinase-like (PK-like)"/>
    <property type="match status" value="1"/>
</dbReference>
<dbReference type="InterPro" id="IPR036941">
    <property type="entry name" value="Rcpt_L-dom_sf"/>
</dbReference>
<organism evidence="8">
    <name type="scientific">Heligmosomoides polygyrus</name>
    <name type="common">Parasitic roundworm</name>
    <dbReference type="NCBI Taxonomy" id="6339"/>
    <lineage>
        <taxon>Eukaryota</taxon>
        <taxon>Metazoa</taxon>
        <taxon>Ecdysozoa</taxon>
        <taxon>Nematoda</taxon>
        <taxon>Chromadorea</taxon>
        <taxon>Rhabditida</taxon>
        <taxon>Rhabditina</taxon>
        <taxon>Rhabditomorpha</taxon>
        <taxon>Strongyloidea</taxon>
        <taxon>Heligmosomidae</taxon>
        <taxon>Heligmosomoides</taxon>
    </lineage>
</organism>
<dbReference type="InterPro" id="IPR008271">
    <property type="entry name" value="Ser/Thr_kinase_AS"/>
</dbReference>
<reference evidence="8 9" key="1">
    <citation type="submission" date="2018-11" db="EMBL/GenBank/DDBJ databases">
        <authorList>
            <consortium name="Pathogen Informatics"/>
        </authorList>
    </citation>
    <scope>NUCLEOTIDE SEQUENCE [LARGE SCALE GENOMIC DNA]</scope>
</reference>
<evidence type="ECO:0000256" key="4">
    <source>
        <dbReference type="ARBA" id="ARBA00022777"/>
    </source>
</evidence>
<gene>
    <name evidence="8" type="ORF">HPBE_LOCUS16849</name>
</gene>
<dbReference type="SMART" id="SM00220">
    <property type="entry name" value="S_TKc"/>
    <property type="match status" value="1"/>
</dbReference>
<dbReference type="FunFam" id="1.10.510.10:FF:000658">
    <property type="entry name" value="Protein CBG12184"/>
    <property type="match status" value="1"/>
</dbReference>
<dbReference type="GO" id="GO:0000226">
    <property type="term" value="P:microtubule cytoskeleton organization"/>
    <property type="evidence" value="ECO:0007669"/>
    <property type="project" value="TreeGrafter"/>
</dbReference>
<keyword evidence="3" id="KW-0547">Nucleotide-binding</keyword>
<evidence type="ECO:0000313" key="10">
    <source>
        <dbReference type="WBParaSite" id="HPBE_0001685001-mRNA-1"/>
    </source>
</evidence>
<dbReference type="PANTHER" id="PTHR24346">
    <property type="entry name" value="MAP/MICROTUBULE AFFINITY-REGULATING KINASE"/>
    <property type="match status" value="1"/>
</dbReference>
<proteinExistence type="predicted"/>
<dbReference type="EMBL" id="UZAH01029647">
    <property type="protein sequence ID" value="VDP07202.1"/>
    <property type="molecule type" value="Genomic_DNA"/>
</dbReference>
<dbReference type="Gene3D" id="1.10.510.10">
    <property type="entry name" value="Transferase(Phosphotransferase) domain 1"/>
    <property type="match status" value="1"/>
</dbReference>
<sequence length="834" mass="95379">MRPQSRAAENREDDARSNTIRASERRPPNPELRQRSKIRVAVAWDRVKSEYVRRFLPREMALVRNLKHECVLRVYQVVDISHYVIFITEFCDGGDLLQKIKKSKRIPEPEAKVLFRQLIEALIYLQRCNIVHRDLKCENVFLDRHENVKLGDFGFARYLKPNEKANTFCGSRAYVAPEILRAIAYSGQTVDVWSAGVVLYVMVTGVMPYDDRNPQKMVERQLGHRIRFPKIELSVQVKTLIYEILHPYRPSRPTYKAICNSDWLKHTTYSIKGAREPSTAQSKFHSGLSIYRNHYLVRLGLPKLRHINTAKPIQIESNRVLEIAYEEMEVILNTNVSLHHSVEGRFPVDGLPPDWCVFKSWEADLERIPDNCTSLVGVLDYRDRAFSDQEMAKLRQLRQIYGNINLNNVRITNLSMFSALERIISLNATYPAIGLATIPTLESIELPKLQAAYTPPAAAKFDVGSSLNVNITLEFCAAMERILGEPVQIDIMDCAEIPYECMFGDMYLSASMVDPWAPWCTTIRGRIEITWTSNFTEKVFEFTDNNMLEELHLERLTSSNGQMVIQRNPSLNMSRYCNRFDSIFDGNRMITENKLDCGFQLYYPLTFASILDLPPNLTVIYGDVEFEDTAIPPDRLAVLSSVKKIRGCLTVQNTNFETLSFLGNLEEIDCRSHAIPGFAVNFNDYMSTFGLPKLTKIRTIVDIEAMKNRALEITFEEIEALTAISKSARLRGTFPTDDLPPDVCVFNSWESDISSISENCTTLIGNIDYEDRSFSELEVAKFKQIRSIYGNVNLYKVHITDLAMFSSVERIISLNGEHLFGTIAVLVLKKSSCT</sequence>
<evidence type="ECO:0000313" key="9">
    <source>
        <dbReference type="Proteomes" id="UP000050761"/>
    </source>
</evidence>
<dbReference type="AlphaFoldDB" id="A0A3P8A238"/>
<feature type="region of interest" description="Disordered" evidence="6">
    <location>
        <begin position="1"/>
        <end position="31"/>
    </location>
</feature>
<dbReference type="WBParaSite" id="HPBE_0001685001-mRNA-1">
    <property type="protein sequence ID" value="HPBE_0001685001-mRNA-1"/>
    <property type="gene ID" value="HPBE_0001685001"/>
</dbReference>
<evidence type="ECO:0000313" key="8">
    <source>
        <dbReference type="EMBL" id="VDP07202.1"/>
    </source>
</evidence>
<evidence type="ECO:0000256" key="1">
    <source>
        <dbReference type="ARBA" id="ARBA00022527"/>
    </source>
</evidence>
<evidence type="ECO:0000256" key="5">
    <source>
        <dbReference type="ARBA" id="ARBA00022840"/>
    </source>
</evidence>
<dbReference type="GO" id="GO:0005524">
    <property type="term" value="F:ATP binding"/>
    <property type="evidence" value="ECO:0007669"/>
    <property type="project" value="UniProtKB-KW"/>
</dbReference>
<dbReference type="InterPro" id="IPR011009">
    <property type="entry name" value="Kinase-like_dom_sf"/>
</dbReference>
<dbReference type="OrthoDB" id="193931at2759"/>